<gene>
    <name evidence="1" type="ORF">FRY97_21455</name>
</gene>
<evidence type="ECO:0000313" key="2">
    <source>
        <dbReference type="Proteomes" id="UP000321580"/>
    </source>
</evidence>
<evidence type="ECO:0000313" key="1">
    <source>
        <dbReference type="EMBL" id="TXB58833.1"/>
    </source>
</evidence>
<dbReference type="RefSeq" id="WP_147169673.1">
    <property type="nucleotide sequence ID" value="NZ_VOOR01000104.1"/>
</dbReference>
<proteinExistence type="predicted"/>
<protein>
    <submittedName>
        <fullName evidence="1">Uncharacterized protein</fullName>
    </submittedName>
</protein>
<accession>A0A5C6RHY1</accession>
<keyword evidence="2" id="KW-1185">Reference proteome</keyword>
<organism evidence="1 2">
    <name type="scientific">Phaeodactylibacter luteus</name>
    <dbReference type="NCBI Taxonomy" id="1564516"/>
    <lineage>
        <taxon>Bacteria</taxon>
        <taxon>Pseudomonadati</taxon>
        <taxon>Bacteroidota</taxon>
        <taxon>Saprospiria</taxon>
        <taxon>Saprospirales</taxon>
        <taxon>Haliscomenobacteraceae</taxon>
        <taxon>Phaeodactylibacter</taxon>
    </lineage>
</organism>
<reference evidence="1 2" key="1">
    <citation type="submission" date="2019-08" db="EMBL/GenBank/DDBJ databases">
        <title>Genome of Phaeodactylibacter luteus.</title>
        <authorList>
            <person name="Bowman J.P."/>
        </authorList>
    </citation>
    <scope>NUCLEOTIDE SEQUENCE [LARGE SCALE GENOMIC DNA]</scope>
    <source>
        <strain evidence="1 2">KCTC 42180</strain>
    </source>
</reference>
<dbReference type="EMBL" id="VOOR01000104">
    <property type="protein sequence ID" value="TXB58833.1"/>
    <property type="molecule type" value="Genomic_DNA"/>
</dbReference>
<dbReference type="AlphaFoldDB" id="A0A5C6RHY1"/>
<comment type="caution">
    <text evidence="1">The sequence shown here is derived from an EMBL/GenBank/DDBJ whole genome shotgun (WGS) entry which is preliminary data.</text>
</comment>
<name>A0A5C6RHY1_9BACT</name>
<sequence length="283" mass="31949">MTPKTRIQLAQLYGVCTRLPIRILGSLVFPKCEENKFGSEADLNSRFEATPAVNITCLEDYIYKGENTISVYLDPDRGWINEAYPKGCTERPDFQVIAVLKNELNPNADEIVFSARYKAKFVNAPYEYEDAPTNPFEGLNNNQLAELCDEQPIPAPVADQQLIAFCRNKYNPNIAFSGPAPDDLFYTSNLHQDKSSPATTLMASPNPFKDWLRVTMNLNWEPQMVILSLSDPLGKIIWKDHIFYSGGILHYQIDQPLNTLPAGTYQARVQGVQQSETLTLLKH</sequence>
<dbReference type="Proteomes" id="UP000321580">
    <property type="component" value="Unassembled WGS sequence"/>
</dbReference>